<evidence type="ECO:0000313" key="10">
    <source>
        <dbReference type="Proteomes" id="UP000229081"/>
    </source>
</evidence>
<dbReference type="RefSeq" id="WP_100280807.1">
    <property type="nucleotide sequence ID" value="NZ_CP024923.1"/>
</dbReference>
<evidence type="ECO:0000256" key="1">
    <source>
        <dbReference type="ARBA" id="ARBA00022448"/>
    </source>
</evidence>
<dbReference type="InterPro" id="IPR009056">
    <property type="entry name" value="Cyt_c-like_dom"/>
</dbReference>
<dbReference type="GO" id="GO:0020037">
    <property type="term" value="F:heme binding"/>
    <property type="evidence" value="ECO:0007669"/>
    <property type="project" value="InterPro"/>
</dbReference>
<dbReference type="PRINTS" id="PR00604">
    <property type="entry name" value="CYTCHRMECIAB"/>
</dbReference>
<dbReference type="Proteomes" id="UP000229081">
    <property type="component" value="Chromosome"/>
</dbReference>
<dbReference type="AlphaFoldDB" id="A0A2K8MEM9"/>
<keyword evidence="7" id="KW-0732">Signal</keyword>
<evidence type="ECO:0000256" key="7">
    <source>
        <dbReference type="SAM" id="SignalP"/>
    </source>
</evidence>
<name>A0A2K8MEM9_9SPHN</name>
<keyword evidence="4" id="KW-0249">Electron transport</keyword>
<evidence type="ECO:0000313" key="9">
    <source>
        <dbReference type="EMBL" id="ATY30996.1"/>
    </source>
</evidence>
<evidence type="ECO:0000256" key="3">
    <source>
        <dbReference type="ARBA" id="ARBA00022723"/>
    </source>
</evidence>
<dbReference type="InterPro" id="IPR036909">
    <property type="entry name" value="Cyt_c-like_dom_sf"/>
</dbReference>
<proteinExistence type="predicted"/>
<keyword evidence="10" id="KW-1185">Reference proteome</keyword>
<keyword evidence="2 6" id="KW-0349">Heme</keyword>
<organism evidence="9 10">
    <name type="scientific">Sphingomonas psychrotolerans</name>
    <dbReference type="NCBI Taxonomy" id="1327635"/>
    <lineage>
        <taxon>Bacteria</taxon>
        <taxon>Pseudomonadati</taxon>
        <taxon>Pseudomonadota</taxon>
        <taxon>Alphaproteobacteria</taxon>
        <taxon>Sphingomonadales</taxon>
        <taxon>Sphingomonadaceae</taxon>
        <taxon>Sphingomonas</taxon>
    </lineage>
</organism>
<feature type="domain" description="Cytochrome c" evidence="8">
    <location>
        <begin position="29"/>
        <end position="128"/>
    </location>
</feature>
<sequence>MKSLFVLLPVAATLCAATLTALPAIGAAPVADQGAQAFAACRACHTLQAGGKGTMGPNLHGLFGRKAGSAPGFNYSPALKASKLVWNAQTLDQFLAAPTQKVPGTRMVIKVTDPARRAALIAYLKAETSK</sequence>
<feature type="signal peptide" evidence="7">
    <location>
        <begin position="1"/>
        <end position="23"/>
    </location>
</feature>
<keyword evidence="1" id="KW-0813">Transport</keyword>
<keyword evidence="5 6" id="KW-0408">Iron</keyword>
<evidence type="ECO:0000256" key="6">
    <source>
        <dbReference type="PROSITE-ProRule" id="PRU00433"/>
    </source>
</evidence>
<dbReference type="KEGG" id="sphc:CVN68_02505"/>
<dbReference type="Gene3D" id="1.10.760.10">
    <property type="entry name" value="Cytochrome c-like domain"/>
    <property type="match status" value="1"/>
</dbReference>
<protein>
    <submittedName>
        <fullName evidence="9">Cytochrome C</fullName>
    </submittedName>
</protein>
<dbReference type="EMBL" id="CP024923">
    <property type="protein sequence ID" value="ATY30996.1"/>
    <property type="molecule type" value="Genomic_DNA"/>
</dbReference>
<dbReference type="GO" id="GO:0046872">
    <property type="term" value="F:metal ion binding"/>
    <property type="evidence" value="ECO:0007669"/>
    <property type="project" value="UniProtKB-KW"/>
</dbReference>
<dbReference type="PROSITE" id="PS51007">
    <property type="entry name" value="CYTC"/>
    <property type="match status" value="1"/>
</dbReference>
<accession>A0A2K8MEM9</accession>
<keyword evidence="3 6" id="KW-0479">Metal-binding</keyword>
<dbReference type="GO" id="GO:0009055">
    <property type="term" value="F:electron transfer activity"/>
    <property type="evidence" value="ECO:0007669"/>
    <property type="project" value="InterPro"/>
</dbReference>
<feature type="chain" id="PRO_5014622817" evidence="7">
    <location>
        <begin position="24"/>
        <end position="130"/>
    </location>
</feature>
<evidence type="ECO:0000259" key="8">
    <source>
        <dbReference type="PROSITE" id="PS51007"/>
    </source>
</evidence>
<evidence type="ECO:0000256" key="2">
    <source>
        <dbReference type="ARBA" id="ARBA00022617"/>
    </source>
</evidence>
<dbReference type="OrthoDB" id="9805828at2"/>
<evidence type="ECO:0000256" key="5">
    <source>
        <dbReference type="ARBA" id="ARBA00023004"/>
    </source>
</evidence>
<reference evidence="9 10" key="1">
    <citation type="submission" date="2017-11" db="EMBL/GenBank/DDBJ databases">
        <title>Complete genome sequence of Sphingomonas sp. Strain Cra20, a psychrotolerant potential plant growth promoting rhizobacteria.</title>
        <authorList>
            <person name="Luo Y."/>
        </authorList>
    </citation>
    <scope>NUCLEOTIDE SEQUENCE [LARGE SCALE GENOMIC DNA]</scope>
    <source>
        <strain evidence="9 10">Cra20</strain>
    </source>
</reference>
<dbReference type="InterPro" id="IPR002327">
    <property type="entry name" value="Cyt_c_1A/1B"/>
</dbReference>
<dbReference type="Pfam" id="PF00034">
    <property type="entry name" value="Cytochrom_C"/>
    <property type="match status" value="1"/>
</dbReference>
<dbReference type="PANTHER" id="PTHR11961">
    <property type="entry name" value="CYTOCHROME C"/>
    <property type="match status" value="1"/>
</dbReference>
<dbReference type="SUPFAM" id="SSF46626">
    <property type="entry name" value="Cytochrome c"/>
    <property type="match status" value="1"/>
</dbReference>
<evidence type="ECO:0000256" key="4">
    <source>
        <dbReference type="ARBA" id="ARBA00022982"/>
    </source>
</evidence>
<gene>
    <name evidence="9" type="ORF">CVN68_02505</name>
</gene>